<keyword evidence="1" id="KW-0472">Membrane</keyword>
<reference evidence="2 3" key="1">
    <citation type="submission" date="2024-03" db="EMBL/GenBank/DDBJ databases">
        <authorList>
            <person name="Gkanogiannis A."/>
            <person name="Becerra Lopez-Lavalle L."/>
        </authorList>
    </citation>
    <scope>NUCLEOTIDE SEQUENCE [LARGE SCALE GENOMIC DNA]</scope>
</reference>
<dbReference type="EMBL" id="OZ021736">
    <property type="protein sequence ID" value="CAK9315376.1"/>
    <property type="molecule type" value="Genomic_DNA"/>
</dbReference>
<keyword evidence="1" id="KW-0812">Transmembrane</keyword>
<proteinExistence type="predicted"/>
<organism evidence="2 3">
    <name type="scientific">Citrullus colocynthis</name>
    <name type="common">colocynth</name>
    <dbReference type="NCBI Taxonomy" id="252529"/>
    <lineage>
        <taxon>Eukaryota</taxon>
        <taxon>Viridiplantae</taxon>
        <taxon>Streptophyta</taxon>
        <taxon>Embryophyta</taxon>
        <taxon>Tracheophyta</taxon>
        <taxon>Spermatophyta</taxon>
        <taxon>Magnoliopsida</taxon>
        <taxon>eudicotyledons</taxon>
        <taxon>Gunneridae</taxon>
        <taxon>Pentapetalae</taxon>
        <taxon>rosids</taxon>
        <taxon>fabids</taxon>
        <taxon>Cucurbitales</taxon>
        <taxon>Cucurbitaceae</taxon>
        <taxon>Benincaseae</taxon>
        <taxon>Citrullus</taxon>
    </lineage>
</organism>
<evidence type="ECO:0000313" key="3">
    <source>
        <dbReference type="Proteomes" id="UP001642487"/>
    </source>
</evidence>
<sequence length="69" mass="7558">PSSSAFAFLVTALSFFLCVYIFSRRASLLPLCLRFSCGASFPSSSAFTSFRRLQRSSPSFASTIRLSFG</sequence>
<evidence type="ECO:0000313" key="2">
    <source>
        <dbReference type="EMBL" id="CAK9315376.1"/>
    </source>
</evidence>
<keyword evidence="1" id="KW-1133">Transmembrane helix</keyword>
<feature type="non-terminal residue" evidence="2">
    <location>
        <position position="69"/>
    </location>
</feature>
<feature type="transmembrane region" description="Helical" evidence="1">
    <location>
        <begin position="6"/>
        <end position="23"/>
    </location>
</feature>
<name>A0ABP0Y4M6_9ROSI</name>
<evidence type="ECO:0008006" key="4">
    <source>
        <dbReference type="Google" id="ProtNLM"/>
    </source>
</evidence>
<gene>
    <name evidence="2" type="ORF">CITCOLO1_LOCUS7167</name>
</gene>
<accession>A0ABP0Y4M6</accession>
<protein>
    <recommendedName>
        <fullName evidence="4">Secreted protein</fullName>
    </recommendedName>
</protein>
<keyword evidence="3" id="KW-1185">Reference proteome</keyword>
<feature type="non-terminal residue" evidence="2">
    <location>
        <position position="1"/>
    </location>
</feature>
<dbReference type="Proteomes" id="UP001642487">
    <property type="component" value="Chromosome 2"/>
</dbReference>
<evidence type="ECO:0000256" key="1">
    <source>
        <dbReference type="SAM" id="Phobius"/>
    </source>
</evidence>